<keyword evidence="10 19" id="KW-1133">Transmembrane helix</keyword>
<proteinExistence type="inferred from homology"/>
<dbReference type="GO" id="GO:0005819">
    <property type="term" value="C:spindle"/>
    <property type="evidence" value="ECO:0007669"/>
    <property type="project" value="UniProtKB-SubCell"/>
</dbReference>
<comment type="caution">
    <text evidence="20">The sequence shown here is derived from an EMBL/GenBank/DDBJ whole genome shotgun (WGS) entry which is preliminary data.</text>
</comment>
<dbReference type="FunFam" id="3.30.720.220:FF:000001">
    <property type="entry name" value="Jumping translocation breakpoint"/>
    <property type="match status" value="1"/>
</dbReference>
<evidence type="ECO:0000256" key="10">
    <source>
        <dbReference type="ARBA" id="ARBA00022989"/>
    </source>
</evidence>
<evidence type="ECO:0000256" key="13">
    <source>
        <dbReference type="ARBA" id="ARBA00023212"/>
    </source>
</evidence>
<evidence type="ECO:0000256" key="2">
    <source>
        <dbReference type="ARBA" id="ARBA00004186"/>
    </source>
</evidence>
<evidence type="ECO:0000256" key="1">
    <source>
        <dbReference type="ARBA" id="ARBA00004173"/>
    </source>
</evidence>
<evidence type="ECO:0000256" key="9">
    <source>
        <dbReference type="ARBA" id="ARBA00022776"/>
    </source>
</evidence>
<dbReference type="GO" id="GO:0016020">
    <property type="term" value="C:membrane"/>
    <property type="evidence" value="ECO:0007669"/>
    <property type="project" value="UniProtKB-SubCell"/>
</dbReference>
<dbReference type="Pfam" id="PF05439">
    <property type="entry name" value="JTB"/>
    <property type="match status" value="1"/>
</dbReference>
<dbReference type="InterPro" id="IPR008657">
    <property type="entry name" value="JTB"/>
</dbReference>
<feature type="transmembrane region" description="Helical" evidence="19">
    <location>
        <begin position="23"/>
        <end position="42"/>
    </location>
</feature>
<evidence type="ECO:0000256" key="16">
    <source>
        <dbReference type="ARBA" id="ARBA00060886"/>
    </source>
</evidence>
<evidence type="ECO:0000256" key="6">
    <source>
        <dbReference type="ARBA" id="ARBA00022618"/>
    </source>
</evidence>
<evidence type="ECO:0000256" key="11">
    <source>
        <dbReference type="ARBA" id="ARBA00023128"/>
    </source>
</evidence>
<keyword evidence="11" id="KW-0496">Mitochondrion</keyword>
<evidence type="ECO:0000256" key="19">
    <source>
        <dbReference type="SAM" id="Phobius"/>
    </source>
</evidence>
<dbReference type="GO" id="GO:0000281">
    <property type="term" value="P:mitotic cytokinesis"/>
    <property type="evidence" value="ECO:0007669"/>
    <property type="project" value="TreeGrafter"/>
</dbReference>
<keyword evidence="13" id="KW-0206">Cytoskeleton</keyword>
<dbReference type="Gene3D" id="3.30.720.220">
    <property type="match status" value="1"/>
</dbReference>
<keyword evidence="8" id="KW-0732">Signal</keyword>
<dbReference type="PANTHER" id="PTHR13041:SF3">
    <property type="entry name" value="PROTEIN JTB"/>
    <property type="match status" value="1"/>
</dbReference>
<gene>
    <name evidence="20" type="ORF">NDU88_001162</name>
</gene>
<evidence type="ECO:0000256" key="3">
    <source>
        <dbReference type="ARBA" id="ARBA00004300"/>
    </source>
</evidence>
<evidence type="ECO:0000256" key="15">
    <source>
        <dbReference type="ARBA" id="ARBA00058368"/>
    </source>
</evidence>
<sequence>MVKCLDMPVCWMDALKTTRSPDFGLLPFFFLCTVFSVLVFSVRSADGFISKAEKYPEDTLVTTPCWHVEEFVVSDECKACDVLQAKIRPECLPTGFVEKVNCPKSKKDEYKSCRSIEMEKSIFWKFVGGMMGACVAFALVVLYRQRTLDGRALEKVRKQIESI</sequence>
<dbReference type="GO" id="GO:0005739">
    <property type="term" value="C:mitochondrion"/>
    <property type="evidence" value="ECO:0007669"/>
    <property type="project" value="UniProtKB-SubCell"/>
</dbReference>
<protein>
    <recommendedName>
        <fullName evidence="18">Protein JTB</fullName>
    </recommendedName>
</protein>
<dbReference type="GO" id="GO:0005813">
    <property type="term" value="C:centrosome"/>
    <property type="evidence" value="ECO:0007669"/>
    <property type="project" value="UniProtKB-SubCell"/>
</dbReference>
<keyword evidence="6" id="KW-0132">Cell division</keyword>
<keyword evidence="21" id="KW-1185">Reference proteome</keyword>
<comment type="subcellular location">
    <subcellularLocation>
        <location evidence="3">Cytoplasm</location>
        <location evidence="3">Cytoskeleton</location>
        <location evidence="3">Microtubule organizing center</location>
        <location evidence="3">Centrosome</location>
    </subcellularLocation>
    <subcellularLocation>
        <location evidence="2">Cytoplasm</location>
        <location evidence="2">Cytoskeleton</location>
        <location evidence="2">Spindle</location>
    </subcellularLocation>
    <subcellularLocation>
        <location evidence="4">Membrane</location>
        <topology evidence="4">Single-pass type I membrane protein</topology>
    </subcellularLocation>
    <subcellularLocation>
        <location evidence="1">Mitochondrion</location>
    </subcellularLocation>
</comment>
<evidence type="ECO:0000256" key="5">
    <source>
        <dbReference type="ARBA" id="ARBA00022490"/>
    </source>
</evidence>
<accession>A0AAV7L003</accession>
<evidence type="ECO:0000256" key="7">
    <source>
        <dbReference type="ARBA" id="ARBA00022692"/>
    </source>
</evidence>
<evidence type="ECO:0000256" key="18">
    <source>
        <dbReference type="ARBA" id="ARBA00068227"/>
    </source>
</evidence>
<keyword evidence="7 19" id="KW-0812">Transmembrane</keyword>
<dbReference type="EMBL" id="JANPWB010000016">
    <property type="protein sequence ID" value="KAJ1080975.1"/>
    <property type="molecule type" value="Genomic_DNA"/>
</dbReference>
<evidence type="ECO:0000313" key="21">
    <source>
        <dbReference type="Proteomes" id="UP001066276"/>
    </source>
</evidence>
<organism evidence="20 21">
    <name type="scientific">Pleurodeles waltl</name>
    <name type="common">Iberian ribbed newt</name>
    <dbReference type="NCBI Taxonomy" id="8319"/>
    <lineage>
        <taxon>Eukaryota</taxon>
        <taxon>Metazoa</taxon>
        <taxon>Chordata</taxon>
        <taxon>Craniata</taxon>
        <taxon>Vertebrata</taxon>
        <taxon>Euteleostomi</taxon>
        <taxon>Amphibia</taxon>
        <taxon>Batrachia</taxon>
        <taxon>Caudata</taxon>
        <taxon>Salamandroidea</taxon>
        <taxon>Salamandridae</taxon>
        <taxon>Pleurodelinae</taxon>
        <taxon>Pleurodeles</taxon>
    </lineage>
</organism>
<keyword evidence="14" id="KW-0131">Cell cycle</keyword>
<dbReference type="GO" id="GO:0030496">
    <property type="term" value="C:midbody"/>
    <property type="evidence" value="ECO:0007669"/>
    <property type="project" value="TreeGrafter"/>
</dbReference>
<evidence type="ECO:0000313" key="20">
    <source>
        <dbReference type="EMBL" id="KAJ1080975.1"/>
    </source>
</evidence>
<dbReference type="PANTHER" id="PTHR13041">
    <property type="entry name" value="JTB PROTEIN-RELATED"/>
    <property type="match status" value="1"/>
</dbReference>
<comment type="function">
    <text evidence="15">Required for normal cytokinesis during mitosis. Plays a role in the regulation of cell proliferation. May be a component of the chromosomal passenger complex (CPC), a complex that acts as a key regulator of mitosis. The CPC complex has essential functions at the centromere in ensuring correct chromosome alignment and segregation and is required for chromatin-induced microtubule stabilization and spindle assembly. Increases AURKB activity. Inhibits apoptosis induced by TGFB1. Overexpression induces swelling of mitochondria and reduces mitochondrial membrane potential.</text>
</comment>
<comment type="similarity">
    <text evidence="16">Belongs to the JTB family.</text>
</comment>
<keyword evidence="5" id="KW-0963">Cytoplasm</keyword>
<keyword evidence="12 19" id="KW-0472">Membrane</keyword>
<comment type="subunit">
    <text evidence="17">Interacts with AURKA, AURKB, BIRC5 and INCENP. May be a component of the CPC at least composed of BIRC5/survivin, CDCA8/borealin, INCENP and AURKB/Aurora-B.</text>
</comment>
<evidence type="ECO:0000256" key="4">
    <source>
        <dbReference type="ARBA" id="ARBA00004479"/>
    </source>
</evidence>
<name>A0AAV7L003_PLEWA</name>
<dbReference type="Proteomes" id="UP001066276">
    <property type="component" value="Chromosome 12"/>
</dbReference>
<dbReference type="AlphaFoldDB" id="A0AAV7L003"/>
<evidence type="ECO:0000256" key="14">
    <source>
        <dbReference type="ARBA" id="ARBA00023306"/>
    </source>
</evidence>
<reference evidence="20" key="1">
    <citation type="journal article" date="2022" name="bioRxiv">
        <title>Sequencing and chromosome-scale assembly of the giantPleurodeles waltlgenome.</title>
        <authorList>
            <person name="Brown T."/>
            <person name="Elewa A."/>
            <person name="Iarovenko S."/>
            <person name="Subramanian E."/>
            <person name="Araus A.J."/>
            <person name="Petzold A."/>
            <person name="Susuki M."/>
            <person name="Suzuki K.-i.T."/>
            <person name="Hayashi T."/>
            <person name="Toyoda A."/>
            <person name="Oliveira C."/>
            <person name="Osipova E."/>
            <person name="Leigh N.D."/>
            <person name="Simon A."/>
            <person name="Yun M.H."/>
        </authorList>
    </citation>
    <scope>NUCLEOTIDE SEQUENCE</scope>
    <source>
        <strain evidence="20">20211129_DDA</strain>
        <tissue evidence="20">Liver</tissue>
    </source>
</reference>
<keyword evidence="9" id="KW-0498">Mitosis</keyword>
<evidence type="ECO:0000256" key="8">
    <source>
        <dbReference type="ARBA" id="ARBA00022729"/>
    </source>
</evidence>
<evidence type="ECO:0000256" key="17">
    <source>
        <dbReference type="ARBA" id="ARBA00063184"/>
    </source>
</evidence>
<evidence type="ECO:0000256" key="12">
    <source>
        <dbReference type="ARBA" id="ARBA00023136"/>
    </source>
</evidence>
<feature type="transmembrane region" description="Helical" evidence="19">
    <location>
        <begin position="122"/>
        <end position="143"/>
    </location>
</feature>